<evidence type="ECO:0000313" key="2">
    <source>
        <dbReference type="Proteomes" id="UP000462931"/>
    </source>
</evidence>
<dbReference type="AlphaFoldDB" id="A0A7K0FP24"/>
<gene>
    <name evidence="1" type="ORF">GJJ64_11135</name>
</gene>
<accession>A0A7K0FP24</accession>
<name>A0A7K0FP24_9SPHI</name>
<organism evidence="1 2">
    <name type="scientific">Pedobacter puniceum</name>
    <dbReference type="NCBI Taxonomy" id="2666136"/>
    <lineage>
        <taxon>Bacteria</taxon>
        <taxon>Pseudomonadati</taxon>
        <taxon>Bacteroidota</taxon>
        <taxon>Sphingobacteriia</taxon>
        <taxon>Sphingobacteriales</taxon>
        <taxon>Sphingobacteriaceae</taxon>
        <taxon>Pedobacter</taxon>
    </lineage>
</organism>
<sequence length="154" mass="17614">METQVKIENLQQLRAQIKTLRLQQAEQELYFLEKKQSFQEAIKSPFKFLKKVGSFLGFNSKEQQGVSPKNADWVTSLARIFVPFVLNKTLLRGNGLFLKSVLTLISQRAINPQNVNQHTLSSLIDKVSSWINSTLKSKKKKDIDYGIPPDSETF</sequence>
<protein>
    <submittedName>
        <fullName evidence="1">Uncharacterized protein</fullName>
    </submittedName>
</protein>
<dbReference type="Proteomes" id="UP000462931">
    <property type="component" value="Unassembled WGS sequence"/>
</dbReference>
<proteinExistence type="predicted"/>
<dbReference type="EMBL" id="WKJI01000002">
    <property type="protein sequence ID" value="MRX47748.1"/>
    <property type="molecule type" value="Genomic_DNA"/>
</dbReference>
<reference evidence="1 2" key="1">
    <citation type="submission" date="2019-11" db="EMBL/GenBank/DDBJ databases">
        <authorList>
            <person name="Cheng Q."/>
            <person name="Yang Z."/>
        </authorList>
    </citation>
    <scope>NUCLEOTIDE SEQUENCE [LARGE SCALE GENOMIC DNA]</scope>
    <source>
        <strain evidence="1 2">HX-22-1</strain>
    </source>
</reference>
<keyword evidence="2" id="KW-1185">Reference proteome</keyword>
<evidence type="ECO:0000313" key="1">
    <source>
        <dbReference type="EMBL" id="MRX47748.1"/>
    </source>
</evidence>
<comment type="caution">
    <text evidence="1">The sequence shown here is derived from an EMBL/GenBank/DDBJ whole genome shotgun (WGS) entry which is preliminary data.</text>
</comment>
<dbReference type="RefSeq" id="WP_154287843.1">
    <property type="nucleotide sequence ID" value="NZ_WKJI01000002.1"/>
</dbReference>